<dbReference type="AlphaFoldDB" id="A0A2C9EJF7"/>
<evidence type="ECO:0000256" key="2">
    <source>
        <dbReference type="ARBA" id="ARBA00022448"/>
    </source>
</evidence>
<dbReference type="SMART" id="SM00382">
    <property type="entry name" value="AAA"/>
    <property type="match status" value="1"/>
</dbReference>
<evidence type="ECO:0000259" key="5">
    <source>
        <dbReference type="PROSITE" id="PS50893"/>
    </source>
</evidence>
<dbReference type="PROSITE" id="PS00211">
    <property type="entry name" value="ABC_TRANSPORTER_1"/>
    <property type="match status" value="1"/>
</dbReference>
<keyword evidence="3" id="KW-0547">Nucleotide-binding</keyword>
<dbReference type="InterPro" id="IPR017871">
    <property type="entry name" value="ABC_transporter-like_CS"/>
</dbReference>
<dbReference type="CDD" id="cd10147">
    <property type="entry name" value="Wzt_C-like"/>
    <property type="match status" value="1"/>
</dbReference>
<dbReference type="Gene3D" id="2.70.50.60">
    <property type="entry name" value="abc- transporter (atp binding component) like domain"/>
    <property type="match status" value="1"/>
</dbReference>
<dbReference type="KEGG" id="pprc:PFLCHA0_c19730"/>
<organism evidence="6 7">
    <name type="scientific">Pseudomonas protegens (strain DSM 19095 / LMG 27888 / CFBP 6595 / CHA0)</name>
    <dbReference type="NCBI Taxonomy" id="1124983"/>
    <lineage>
        <taxon>Bacteria</taxon>
        <taxon>Pseudomonadati</taxon>
        <taxon>Pseudomonadota</taxon>
        <taxon>Gammaproteobacteria</taxon>
        <taxon>Pseudomonadales</taxon>
        <taxon>Pseudomonadaceae</taxon>
        <taxon>Pseudomonas</taxon>
    </lineage>
</organism>
<dbReference type="InterPro" id="IPR003439">
    <property type="entry name" value="ABC_transporter-like_ATP-bd"/>
</dbReference>
<dbReference type="PANTHER" id="PTHR46743:SF2">
    <property type="entry name" value="TEICHOIC ACIDS EXPORT ATP-BINDING PROTEIN TAGH"/>
    <property type="match status" value="1"/>
</dbReference>
<dbReference type="InterPro" id="IPR029439">
    <property type="entry name" value="Wzt_C"/>
</dbReference>
<evidence type="ECO:0000256" key="3">
    <source>
        <dbReference type="ARBA" id="ARBA00022741"/>
    </source>
</evidence>
<dbReference type="GO" id="GO:0005524">
    <property type="term" value="F:ATP binding"/>
    <property type="evidence" value="ECO:0007669"/>
    <property type="project" value="UniProtKB-KW"/>
</dbReference>
<dbReference type="EMBL" id="CP003190">
    <property type="protein sequence ID" value="AGL83755.1"/>
    <property type="molecule type" value="Genomic_DNA"/>
</dbReference>
<comment type="similarity">
    <text evidence="1">Belongs to the ABC transporter superfamily.</text>
</comment>
<dbReference type="GO" id="GO:0140359">
    <property type="term" value="F:ABC-type transporter activity"/>
    <property type="evidence" value="ECO:0007669"/>
    <property type="project" value="InterPro"/>
</dbReference>
<evidence type="ECO:0000313" key="6">
    <source>
        <dbReference type="EMBL" id="AGL83755.1"/>
    </source>
</evidence>
<gene>
    <name evidence="6" type="primary">abcA1</name>
    <name evidence="6" type="ORF">PFLCHA0_c19730</name>
</gene>
<reference evidence="7" key="1">
    <citation type="journal article" date="2014" name="Genome Announc.">
        <title>Full-genome sequence of the plant growth-promoting bacterium Pseudomonas protegens CHA0.</title>
        <authorList>
            <person name="Jousset A."/>
            <person name="Schuldes J."/>
            <person name="Keel C."/>
            <person name="Maurhofer M."/>
            <person name="Daniel R."/>
            <person name="Scheu S."/>
            <person name="Thuermer A."/>
        </authorList>
    </citation>
    <scope>NUCLEOTIDE SEQUENCE [LARGE SCALE GENOMIC DNA]</scope>
    <source>
        <strain evidence="7">DSM 19095 / LMG 27888 / CFBP 6595 / CHA0</strain>
    </source>
</reference>
<dbReference type="RefSeq" id="WP_015634794.1">
    <property type="nucleotide sequence ID" value="NC_021237.1"/>
</dbReference>
<keyword evidence="2" id="KW-0813">Transport</keyword>
<dbReference type="GO" id="GO:0016020">
    <property type="term" value="C:membrane"/>
    <property type="evidence" value="ECO:0007669"/>
    <property type="project" value="InterPro"/>
</dbReference>
<accession>A0A2C9EJF7</accession>
<dbReference type="Pfam" id="PF00005">
    <property type="entry name" value="ABC_tran"/>
    <property type="match status" value="1"/>
</dbReference>
<feature type="domain" description="ABC transporter" evidence="5">
    <location>
        <begin position="33"/>
        <end position="257"/>
    </location>
</feature>
<dbReference type="GO" id="GO:0016887">
    <property type="term" value="F:ATP hydrolysis activity"/>
    <property type="evidence" value="ECO:0007669"/>
    <property type="project" value="InterPro"/>
</dbReference>
<name>A0A2C9EJF7_PSEPH</name>
<dbReference type="Proteomes" id="UP000013940">
    <property type="component" value="Chromosome"/>
</dbReference>
<dbReference type="CDD" id="cd03220">
    <property type="entry name" value="ABC_KpsT_Wzt"/>
    <property type="match status" value="1"/>
</dbReference>
<protein>
    <submittedName>
        <fullName evidence="6">ABC transporter protein AbcA</fullName>
    </submittedName>
</protein>
<dbReference type="PANTHER" id="PTHR46743">
    <property type="entry name" value="TEICHOIC ACIDS EXPORT ATP-BINDING PROTEIN TAGH"/>
    <property type="match status" value="1"/>
</dbReference>
<evidence type="ECO:0000256" key="1">
    <source>
        <dbReference type="ARBA" id="ARBA00005417"/>
    </source>
</evidence>
<dbReference type="PROSITE" id="PS50893">
    <property type="entry name" value="ABC_TRANSPORTER_2"/>
    <property type="match status" value="1"/>
</dbReference>
<proteinExistence type="inferred from homology"/>
<dbReference type="InterPro" id="IPR015860">
    <property type="entry name" value="ABC_transpr_TagH-like"/>
</dbReference>
<sequence>MSSNEFAIRVEAVSKRFEIFEHPRDQLKQFVYPRLRRLLRRPSRNYFKEFWALREIFLEVRKGESCAIVGLNGSGKSTLLQIITGTLTPTTGKVSINGRVAALLELGSGFNPEFSGRENVYMNGALLGFSRREIEAKIPDIEAFADIGEHFEQAVSSYSSGMQMRVAFAVSTAFEPDILIIDEALAVGDAYFQQKCFQRLESFRARGGTLLFVSHDANTVKHICNKALLLSHGRTLSFGAPRDVIDLYQGLVAKKTDMSSGEVSIDQSIAPATESLEAIERPKAWTKATTITTNGDAELIDFALLNAENQPVTHIESETQLTVRYVVKLNKDFERPAYGLIVRDRLGRSIFETSTFALQMPEAPCEEGAQVLVRFNLNLNLKAGQYSFSVGVANKGFSRSEFEEYSLLMHDVEQLQVTESPLAAFYGGIFNMHPVVSVDLLEEKQNV</sequence>
<dbReference type="Gene3D" id="3.40.50.300">
    <property type="entry name" value="P-loop containing nucleotide triphosphate hydrolases"/>
    <property type="match status" value="1"/>
</dbReference>
<keyword evidence="4" id="KW-0067">ATP-binding</keyword>
<dbReference type="HOGENOM" id="CLU_000604_101_1_6"/>
<dbReference type="SUPFAM" id="SSF52540">
    <property type="entry name" value="P-loop containing nucleoside triphosphate hydrolases"/>
    <property type="match status" value="1"/>
</dbReference>
<dbReference type="eggNOG" id="COG1134">
    <property type="taxonomic scope" value="Bacteria"/>
</dbReference>
<dbReference type="GeneID" id="57474961"/>
<dbReference type="InterPro" id="IPR027417">
    <property type="entry name" value="P-loop_NTPase"/>
</dbReference>
<evidence type="ECO:0000256" key="4">
    <source>
        <dbReference type="ARBA" id="ARBA00022840"/>
    </source>
</evidence>
<dbReference type="InterPro" id="IPR003593">
    <property type="entry name" value="AAA+_ATPase"/>
</dbReference>
<evidence type="ECO:0000313" key="7">
    <source>
        <dbReference type="Proteomes" id="UP000013940"/>
    </source>
</evidence>
<dbReference type="Pfam" id="PF14524">
    <property type="entry name" value="Wzt_C"/>
    <property type="match status" value="1"/>
</dbReference>
<dbReference type="InterPro" id="IPR050683">
    <property type="entry name" value="Bact_Polysacc_Export_ATP-bd"/>
</dbReference>